<evidence type="ECO:0000313" key="2">
    <source>
        <dbReference type="Proteomes" id="UP000291116"/>
    </source>
</evidence>
<dbReference type="Gene3D" id="3.40.50.1820">
    <property type="entry name" value="alpha/beta hydrolase"/>
    <property type="match status" value="1"/>
</dbReference>
<dbReference type="AlphaFoldDB" id="A0A448Z6M4"/>
<dbReference type="EMBL" id="CAACVS010000137">
    <property type="protein sequence ID" value="VEU37668.1"/>
    <property type="molecule type" value="Genomic_DNA"/>
</dbReference>
<protein>
    <submittedName>
        <fullName evidence="1">Uncharacterized protein</fullName>
    </submittedName>
</protein>
<sequence length="389" mass="43100">MMMYSTKRTLIAVIKIVIGFRLSTNALPVYERFVAHGRCPPCDPSIRDLGFLSNRIQEATIRSFDFRIRSKSHSMGGRKRFSTLSFLFSSGNNNNVSSNDVFASVPGWFTRKNFLIAGIFLLIPPILLEAYSRIGILSIPSGQRNGNDRAPRRIFSYVPPPKNTDWSHVEHATIVFHGAGGEDSYTNELMKRLDAAAESSSSGLQNHYNHIVDWSQNSANILQASYNGQQIGRIAARELLEQATAPNNSLKTIHFIGISVGAFSADAAVNEVKKNFQNSNSIEAPFVQLTLLDPFQQLGIFGVSYGNKTFGKSADYAQQYLNTDDSVPSTNKPLQNTVCYDVTNLRPESVFGHDWPLVYYARSDHCGKIMINDQGKSITSVETGTVVVL</sequence>
<dbReference type="OrthoDB" id="44458at2759"/>
<dbReference type="Proteomes" id="UP000291116">
    <property type="component" value="Unassembled WGS sequence"/>
</dbReference>
<name>A0A448Z6M4_9STRA</name>
<reference evidence="1 2" key="1">
    <citation type="submission" date="2019-01" db="EMBL/GenBank/DDBJ databases">
        <authorList>
            <person name="Ferrante I. M."/>
        </authorList>
    </citation>
    <scope>NUCLEOTIDE SEQUENCE [LARGE SCALE GENOMIC DNA]</scope>
    <source>
        <strain evidence="1 2">B856</strain>
    </source>
</reference>
<proteinExistence type="predicted"/>
<keyword evidence="2" id="KW-1185">Reference proteome</keyword>
<organism evidence="1 2">
    <name type="scientific">Pseudo-nitzschia multistriata</name>
    <dbReference type="NCBI Taxonomy" id="183589"/>
    <lineage>
        <taxon>Eukaryota</taxon>
        <taxon>Sar</taxon>
        <taxon>Stramenopiles</taxon>
        <taxon>Ochrophyta</taxon>
        <taxon>Bacillariophyta</taxon>
        <taxon>Bacillariophyceae</taxon>
        <taxon>Bacillariophycidae</taxon>
        <taxon>Bacillariales</taxon>
        <taxon>Bacillariaceae</taxon>
        <taxon>Pseudo-nitzschia</taxon>
    </lineage>
</organism>
<accession>A0A448Z6M4</accession>
<dbReference type="InterPro" id="IPR029058">
    <property type="entry name" value="AB_hydrolase_fold"/>
</dbReference>
<evidence type="ECO:0000313" key="1">
    <source>
        <dbReference type="EMBL" id="VEU37668.1"/>
    </source>
</evidence>
<gene>
    <name evidence="1" type="ORF">PSNMU_V1.4_AUG-EV-PASAV3_0044950</name>
</gene>